<dbReference type="RefSeq" id="WP_198112159.1">
    <property type="nucleotide sequence ID" value="NZ_JAEDAK010000011.1"/>
</dbReference>
<dbReference type="GO" id="GO:0005524">
    <property type="term" value="F:ATP binding"/>
    <property type="evidence" value="ECO:0007669"/>
    <property type="project" value="UniProtKB-UniRule"/>
</dbReference>
<evidence type="ECO:0000256" key="2">
    <source>
        <dbReference type="ARBA" id="ARBA00022527"/>
    </source>
</evidence>
<protein>
    <recommendedName>
        <fullName evidence="1">non-specific serine/threonine protein kinase</fullName>
        <ecNumber evidence="1">2.7.11.1</ecNumber>
    </recommendedName>
</protein>
<dbReference type="PROSITE" id="PS00107">
    <property type="entry name" value="PROTEIN_KINASE_ATP"/>
    <property type="match status" value="1"/>
</dbReference>
<feature type="region of interest" description="Disordered" evidence="8">
    <location>
        <begin position="314"/>
        <end position="357"/>
    </location>
</feature>
<dbReference type="InterPro" id="IPR008271">
    <property type="entry name" value="Ser/Thr_kinase_AS"/>
</dbReference>
<evidence type="ECO:0000313" key="10">
    <source>
        <dbReference type="EMBL" id="MBH9578391.1"/>
    </source>
</evidence>
<evidence type="ECO:0000256" key="5">
    <source>
        <dbReference type="ARBA" id="ARBA00022777"/>
    </source>
</evidence>
<evidence type="ECO:0000256" key="6">
    <source>
        <dbReference type="ARBA" id="ARBA00022840"/>
    </source>
</evidence>
<dbReference type="PROSITE" id="PS50011">
    <property type="entry name" value="PROTEIN_KINASE_DOM"/>
    <property type="match status" value="1"/>
</dbReference>
<dbReference type="FunFam" id="1.10.510.10:FF:000021">
    <property type="entry name" value="Serine/threonine protein kinase"/>
    <property type="match status" value="1"/>
</dbReference>
<dbReference type="AlphaFoldDB" id="A0A931J2L2"/>
<dbReference type="PANTHER" id="PTHR43289">
    <property type="entry name" value="MITOGEN-ACTIVATED PROTEIN KINASE KINASE KINASE 20-RELATED"/>
    <property type="match status" value="1"/>
</dbReference>
<accession>A0A931J2L2</accession>
<keyword evidence="3" id="KW-0808">Transferase</keyword>
<evidence type="ECO:0000313" key="11">
    <source>
        <dbReference type="Proteomes" id="UP000613266"/>
    </source>
</evidence>
<dbReference type="EC" id="2.7.11.1" evidence="1"/>
<organism evidence="10 11">
    <name type="scientific">Inhella proteolytica</name>
    <dbReference type="NCBI Taxonomy" id="2795029"/>
    <lineage>
        <taxon>Bacteria</taxon>
        <taxon>Pseudomonadati</taxon>
        <taxon>Pseudomonadota</taxon>
        <taxon>Betaproteobacteria</taxon>
        <taxon>Burkholderiales</taxon>
        <taxon>Sphaerotilaceae</taxon>
        <taxon>Inhella</taxon>
    </lineage>
</organism>
<evidence type="ECO:0000256" key="8">
    <source>
        <dbReference type="SAM" id="MobiDB-lite"/>
    </source>
</evidence>
<dbReference type="Proteomes" id="UP000613266">
    <property type="component" value="Unassembled WGS sequence"/>
</dbReference>
<reference evidence="10" key="1">
    <citation type="submission" date="2020-12" db="EMBL/GenBank/DDBJ databases">
        <title>The genome sequence of Inhella sp. 1Y17.</title>
        <authorList>
            <person name="Liu Y."/>
        </authorList>
    </citation>
    <scope>NUCLEOTIDE SEQUENCE</scope>
    <source>
        <strain evidence="10">1Y17</strain>
    </source>
</reference>
<evidence type="ECO:0000259" key="9">
    <source>
        <dbReference type="PROSITE" id="PS50011"/>
    </source>
</evidence>
<evidence type="ECO:0000256" key="3">
    <source>
        <dbReference type="ARBA" id="ARBA00022679"/>
    </source>
</evidence>
<feature type="domain" description="Protein kinase" evidence="9">
    <location>
        <begin position="52"/>
        <end position="316"/>
    </location>
</feature>
<dbReference type="InterPro" id="IPR011009">
    <property type="entry name" value="Kinase-like_dom_sf"/>
</dbReference>
<keyword evidence="2 10" id="KW-0723">Serine/threonine-protein kinase</keyword>
<evidence type="ECO:0000256" key="7">
    <source>
        <dbReference type="PROSITE-ProRule" id="PRU10141"/>
    </source>
</evidence>
<name>A0A931J2L2_9BURK</name>
<dbReference type="CDD" id="cd14014">
    <property type="entry name" value="STKc_PknB_like"/>
    <property type="match status" value="1"/>
</dbReference>
<dbReference type="PROSITE" id="PS00108">
    <property type="entry name" value="PROTEIN_KINASE_ST"/>
    <property type="match status" value="1"/>
</dbReference>
<keyword evidence="4 7" id="KW-0547">Nucleotide-binding</keyword>
<dbReference type="Gene3D" id="1.10.510.10">
    <property type="entry name" value="Transferase(Phosphotransferase) domain 1"/>
    <property type="match status" value="1"/>
</dbReference>
<dbReference type="PANTHER" id="PTHR43289:SF6">
    <property type="entry name" value="SERINE_THREONINE-PROTEIN KINASE NEKL-3"/>
    <property type="match status" value="1"/>
</dbReference>
<evidence type="ECO:0000256" key="1">
    <source>
        <dbReference type="ARBA" id="ARBA00012513"/>
    </source>
</evidence>
<keyword evidence="11" id="KW-1185">Reference proteome</keyword>
<proteinExistence type="predicted"/>
<dbReference type="Pfam" id="PF00069">
    <property type="entry name" value="Pkinase"/>
    <property type="match status" value="1"/>
</dbReference>
<dbReference type="SUPFAM" id="SSF56112">
    <property type="entry name" value="Protein kinase-like (PK-like)"/>
    <property type="match status" value="1"/>
</dbReference>
<dbReference type="GO" id="GO:0004674">
    <property type="term" value="F:protein serine/threonine kinase activity"/>
    <property type="evidence" value="ECO:0007669"/>
    <property type="project" value="UniProtKB-KW"/>
</dbReference>
<keyword evidence="5 10" id="KW-0418">Kinase</keyword>
<evidence type="ECO:0000256" key="4">
    <source>
        <dbReference type="ARBA" id="ARBA00022741"/>
    </source>
</evidence>
<dbReference type="EMBL" id="JAEDAK010000011">
    <property type="protein sequence ID" value="MBH9578391.1"/>
    <property type="molecule type" value="Genomic_DNA"/>
</dbReference>
<gene>
    <name evidence="10" type="ORF">I7X39_15980</name>
</gene>
<keyword evidence="6 7" id="KW-0067">ATP-binding</keyword>
<feature type="compositionally biased region" description="Polar residues" evidence="8">
    <location>
        <begin position="340"/>
        <end position="350"/>
    </location>
</feature>
<feature type="binding site" evidence="7">
    <location>
        <position position="81"/>
    </location>
    <ligand>
        <name>ATP</name>
        <dbReference type="ChEBI" id="CHEBI:30616"/>
    </ligand>
</feature>
<dbReference type="InterPro" id="IPR017441">
    <property type="entry name" value="Protein_kinase_ATP_BS"/>
</dbReference>
<comment type="caution">
    <text evidence="10">The sequence shown here is derived from an EMBL/GenBank/DDBJ whole genome shotgun (WGS) entry which is preliminary data.</text>
</comment>
<dbReference type="Gene3D" id="3.30.200.20">
    <property type="entry name" value="Phosphorylase Kinase, domain 1"/>
    <property type="match status" value="1"/>
</dbReference>
<dbReference type="SMART" id="SM00220">
    <property type="entry name" value="S_TKc"/>
    <property type="match status" value="1"/>
</dbReference>
<dbReference type="InterPro" id="IPR000719">
    <property type="entry name" value="Prot_kinase_dom"/>
</dbReference>
<sequence>MGWLNKIKGLLGGAPRHQRTQALSTQPMTTQALGSTMPVGGELVSAEVPAHIQIGAELGRGAMAVVHRAFDSQRGCEIAVKRLLLSAEYDPADLADVRARFLREARAARALTHPDILQVYEIGESGGDAWIAMELVHGRDLSHHTHPSNLLPVREVLQIAIRVARALDHAHRQGVIHRDIKPANIMYDRASGTVKIMDFGIARIADGSRTRTGLVLGTPSYMAPEQLAGMTVDGRSDLYALGAVMYQLLSGRLPHQSESMARLMYEIANERVADVRELRPGLPEALAMVLALALEKRPELRYSNGEDLAQDLETVLGQLDPLDSGETRAPEPTPAAPSPQSFAATQRIQNNPPPPRP</sequence>